<keyword evidence="2" id="KW-0812">Transmembrane</keyword>
<dbReference type="Proteomes" id="UP000562464">
    <property type="component" value="Unassembled WGS sequence"/>
</dbReference>
<comment type="caution">
    <text evidence="6">The sequence shown here is derived from an EMBL/GenBank/DDBJ whole genome shotgun (WGS) entry which is preliminary data.</text>
</comment>
<feature type="compositionally biased region" description="Low complexity" evidence="5">
    <location>
        <begin position="49"/>
        <end position="61"/>
    </location>
</feature>
<organism evidence="6 7">
    <name type="scientific">Lactovum miscens</name>
    <dbReference type="NCBI Taxonomy" id="190387"/>
    <lineage>
        <taxon>Bacteria</taxon>
        <taxon>Bacillati</taxon>
        <taxon>Bacillota</taxon>
        <taxon>Bacilli</taxon>
        <taxon>Lactobacillales</taxon>
        <taxon>Streptococcaceae</taxon>
        <taxon>Lactovum</taxon>
    </lineage>
</organism>
<evidence type="ECO:0000256" key="5">
    <source>
        <dbReference type="SAM" id="MobiDB-lite"/>
    </source>
</evidence>
<evidence type="ECO:0000313" key="7">
    <source>
        <dbReference type="Proteomes" id="UP000562464"/>
    </source>
</evidence>
<dbReference type="AlphaFoldDB" id="A0A841C8Y5"/>
<dbReference type="PANTHER" id="PTHR43077:SF10">
    <property type="entry name" value="TRANSPORT PERMEASE PROTEIN"/>
    <property type="match status" value="1"/>
</dbReference>
<reference evidence="6 7" key="1">
    <citation type="submission" date="2020-08" db="EMBL/GenBank/DDBJ databases">
        <title>Genomic Encyclopedia of Type Strains, Phase IV (KMG-IV): sequencing the most valuable type-strain genomes for metagenomic binning, comparative biology and taxonomic classification.</title>
        <authorList>
            <person name="Goeker M."/>
        </authorList>
    </citation>
    <scope>NUCLEOTIDE SEQUENCE [LARGE SCALE GENOMIC DNA]</scope>
    <source>
        <strain evidence="6 7">DSM 14925</strain>
    </source>
</reference>
<dbReference type="InterPro" id="IPR051328">
    <property type="entry name" value="T7SS_ABC-Transporter"/>
</dbReference>
<sequence>MLDLRDQVIKKMKATKDLGYKFVSRNTALKSLSDGNYYMTVTFPADFSSSAASRDNQSSKSDSMGLNYNLGRWSKKL</sequence>
<dbReference type="EMBL" id="JACHHV010000049">
    <property type="protein sequence ID" value="MBB5888767.1"/>
    <property type="molecule type" value="Genomic_DNA"/>
</dbReference>
<evidence type="ECO:0000256" key="3">
    <source>
        <dbReference type="ARBA" id="ARBA00022989"/>
    </source>
</evidence>
<feature type="region of interest" description="Disordered" evidence="5">
    <location>
        <begin position="49"/>
        <end position="77"/>
    </location>
</feature>
<gene>
    <name evidence="6" type="ORF">HNQ37_001680</name>
</gene>
<accession>A0A841C8Y5</accession>
<dbReference type="GO" id="GO:0016020">
    <property type="term" value="C:membrane"/>
    <property type="evidence" value="ECO:0007669"/>
    <property type="project" value="UniProtKB-SubCell"/>
</dbReference>
<keyword evidence="4" id="KW-0472">Membrane</keyword>
<proteinExistence type="predicted"/>
<keyword evidence="7" id="KW-1185">Reference proteome</keyword>
<dbReference type="PANTHER" id="PTHR43077">
    <property type="entry name" value="TRANSPORT PERMEASE YVFS-RELATED"/>
    <property type="match status" value="1"/>
</dbReference>
<dbReference type="Gene3D" id="3.40.1710.10">
    <property type="entry name" value="abc type-2 transporter like domain"/>
    <property type="match status" value="1"/>
</dbReference>
<comment type="subcellular location">
    <subcellularLocation>
        <location evidence="1">Membrane</location>
        <topology evidence="1">Multi-pass membrane protein</topology>
    </subcellularLocation>
</comment>
<evidence type="ECO:0000256" key="4">
    <source>
        <dbReference type="ARBA" id="ARBA00023136"/>
    </source>
</evidence>
<protein>
    <submittedName>
        <fullName evidence="6">Putative phage infection (PIP) family protein YhgE</fullName>
    </submittedName>
</protein>
<name>A0A841C8Y5_9LACT</name>
<evidence type="ECO:0000256" key="1">
    <source>
        <dbReference type="ARBA" id="ARBA00004141"/>
    </source>
</evidence>
<evidence type="ECO:0000256" key="2">
    <source>
        <dbReference type="ARBA" id="ARBA00022692"/>
    </source>
</evidence>
<evidence type="ECO:0000313" key="6">
    <source>
        <dbReference type="EMBL" id="MBB5888767.1"/>
    </source>
</evidence>
<keyword evidence="3" id="KW-1133">Transmembrane helix</keyword>
<dbReference type="RefSeq" id="WP_331035253.1">
    <property type="nucleotide sequence ID" value="NZ_DASWOY010000009.1"/>
</dbReference>